<dbReference type="EMBL" id="JAUIQD010000002">
    <property type="protein sequence ID" value="KAK3360392.1"/>
    <property type="molecule type" value="Genomic_DNA"/>
</dbReference>
<dbReference type="Proteomes" id="UP001275084">
    <property type="component" value="Unassembled WGS sequence"/>
</dbReference>
<feature type="region of interest" description="Disordered" evidence="1">
    <location>
        <begin position="77"/>
        <end position="102"/>
    </location>
</feature>
<evidence type="ECO:0000313" key="3">
    <source>
        <dbReference type="Proteomes" id="UP001275084"/>
    </source>
</evidence>
<name>A0AAJ0HSD5_9PEZI</name>
<protein>
    <recommendedName>
        <fullName evidence="4">NYN domain-containing protein</fullName>
    </recommendedName>
</protein>
<feature type="compositionally biased region" description="Low complexity" evidence="1">
    <location>
        <begin position="83"/>
        <end position="92"/>
    </location>
</feature>
<keyword evidence="3" id="KW-1185">Reference proteome</keyword>
<organism evidence="2 3">
    <name type="scientific">Lasiosphaeria hispida</name>
    <dbReference type="NCBI Taxonomy" id="260671"/>
    <lineage>
        <taxon>Eukaryota</taxon>
        <taxon>Fungi</taxon>
        <taxon>Dikarya</taxon>
        <taxon>Ascomycota</taxon>
        <taxon>Pezizomycotina</taxon>
        <taxon>Sordariomycetes</taxon>
        <taxon>Sordariomycetidae</taxon>
        <taxon>Sordariales</taxon>
        <taxon>Lasiosphaeriaceae</taxon>
        <taxon>Lasiosphaeria</taxon>
    </lineage>
</organism>
<reference evidence="2" key="2">
    <citation type="submission" date="2023-06" db="EMBL/GenBank/DDBJ databases">
        <authorList>
            <consortium name="Lawrence Berkeley National Laboratory"/>
            <person name="Haridas S."/>
            <person name="Hensen N."/>
            <person name="Bonometti L."/>
            <person name="Westerberg I."/>
            <person name="Brannstrom I.O."/>
            <person name="Guillou S."/>
            <person name="Cros-Aarteil S."/>
            <person name="Calhoun S."/>
            <person name="Kuo A."/>
            <person name="Mondo S."/>
            <person name="Pangilinan J."/>
            <person name="Riley R."/>
            <person name="Labutti K."/>
            <person name="Andreopoulos B."/>
            <person name="Lipzen A."/>
            <person name="Chen C."/>
            <person name="Yanf M."/>
            <person name="Daum C."/>
            <person name="Ng V."/>
            <person name="Clum A."/>
            <person name="Steindorff A."/>
            <person name="Ohm R."/>
            <person name="Martin F."/>
            <person name="Silar P."/>
            <person name="Natvig D."/>
            <person name="Lalanne C."/>
            <person name="Gautier V."/>
            <person name="Ament-Velasquez S.L."/>
            <person name="Kruys A."/>
            <person name="Hutchinson M.I."/>
            <person name="Powell A.J."/>
            <person name="Barry K."/>
            <person name="Miller A.N."/>
            <person name="Grigoriev I.V."/>
            <person name="Debuchy R."/>
            <person name="Gladieux P."/>
            <person name="Thoren M.H."/>
            <person name="Johannesson H."/>
        </authorList>
    </citation>
    <scope>NUCLEOTIDE SEQUENCE</scope>
    <source>
        <strain evidence="2">CBS 955.72</strain>
    </source>
</reference>
<dbReference type="AlphaFoldDB" id="A0AAJ0HSD5"/>
<evidence type="ECO:0008006" key="4">
    <source>
        <dbReference type="Google" id="ProtNLM"/>
    </source>
</evidence>
<gene>
    <name evidence="2" type="ORF">B0T25DRAFT_515695</name>
</gene>
<reference evidence="2" key="1">
    <citation type="journal article" date="2023" name="Mol. Phylogenet. Evol.">
        <title>Genome-scale phylogeny and comparative genomics of the fungal order Sordariales.</title>
        <authorList>
            <person name="Hensen N."/>
            <person name="Bonometti L."/>
            <person name="Westerberg I."/>
            <person name="Brannstrom I.O."/>
            <person name="Guillou S."/>
            <person name="Cros-Aarteil S."/>
            <person name="Calhoun S."/>
            <person name="Haridas S."/>
            <person name="Kuo A."/>
            <person name="Mondo S."/>
            <person name="Pangilinan J."/>
            <person name="Riley R."/>
            <person name="LaButti K."/>
            <person name="Andreopoulos B."/>
            <person name="Lipzen A."/>
            <person name="Chen C."/>
            <person name="Yan M."/>
            <person name="Daum C."/>
            <person name="Ng V."/>
            <person name="Clum A."/>
            <person name="Steindorff A."/>
            <person name="Ohm R.A."/>
            <person name="Martin F."/>
            <person name="Silar P."/>
            <person name="Natvig D.O."/>
            <person name="Lalanne C."/>
            <person name="Gautier V."/>
            <person name="Ament-Velasquez S.L."/>
            <person name="Kruys A."/>
            <person name="Hutchinson M.I."/>
            <person name="Powell A.J."/>
            <person name="Barry K."/>
            <person name="Miller A.N."/>
            <person name="Grigoriev I.V."/>
            <person name="Debuchy R."/>
            <person name="Gladieux P."/>
            <person name="Hiltunen Thoren M."/>
            <person name="Johannesson H."/>
        </authorList>
    </citation>
    <scope>NUCLEOTIDE SEQUENCE</scope>
    <source>
        <strain evidence="2">CBS 955.72</strain>
    </source>
</reference>
<evidence type="ECO:0000256" key="1">
    <source>
        <dbReference type="SAM" id="MobiDB-lite"/>
    </source>
</evidence>
<sequence length="179" mass="20149">MDYFQGQPSFFVIVSGNRDMLSAANKITGMGFRVNIWAWRNCVPSIYTQVQRDNDLIQASLLIEHLYPIGYCADGRTSPEPSPYTSPSTYYEAPRRHSSRLSDSLNNDTHERIAAASTPLLPGHILLGRGRMQALSHTSPSGAIRKIRENNQASAQARASRELPGVHKKWYQRDLETFL</sequence>
<comment type="caution">
    <text evidence="2">The sequence shown here is derived from an EMBL/GenBank/DDBJ whole genome shotgun (WGS) entry which is preliminary data.</text>
</comment>
<accession>A0AAJ0HSD5</accession>
<evidence type="ECO:0000313" key="2">
    <source>
        <dbReference type="EMBL" id="KAK3360392.1"/>
    </source>
</evidence>
<proteinExistence type="predicted"/>